<gene>
    <name evidence="3" type="ORF">RN001_013905</name>
</gene>
<feature type="transmembrane region" description="Helical" evidence="2">
    <location>
        <begin position="65"/>
        <end position="89"/>
    </location>
</feature>
<keyword evidence="4" id="KW-1185">Reference proteome</keyword>
<feature type="transmembrane region" description="Helical" evidence="2">
    <location>
        <begin position="101"/>
        <end position="123"/>
    </location>
</feature>
<feature type="region of interest" description="Disordered" evidence="1">
    <location>
        <begin position="145"/>
        <end position="199"/>
    </location>
</feature>
<evidence type="ECO:0008006" key="5">
    <source>
        <dbReference type="Google" id="ProtNLM"/>
    </source>
</evidence>
<reference evidence="4" key="1">
    <citation type="submission" date="2023-01" db="EMBL/GenBank/DDBJ databases">
        <title>Key to firefly adult light organ development and bioluminescence: homeobox transcription factors regulate luciferase expression and transportation to peroxisome.</title>
        <authorList>
            <person name="Fu X."/>
        </authorList>
    </citation>
    <scope>NUCLEOTIDE SEQUENCE [LARGE SCALE GENOMIC DNA]</scope>
</reference>
<evidence type="ECO:0000256" key="2">
    <source>
        <dbReference type="SAM" id="Phobius"/>
    </source>
</evidence>
<feature type="transmembrane region" description="Helical" evidence="2">
    <location>
        <begin position="33"/>
        <end position="53"/>
    </location>
</feature>
<comment type="caution">
    <text evidence="3">The sequence shown here is derived from an EMBL/GenBank/DDBJ whole genome shotgun (WGS) entry which is preliminary data.</text>
</comment>
<evidence type="ECO:0000256" key="1">
    <source>
        <dbReference type="SAM" id="MobiDB-lite"/>
    </source>
</evidence>
<sequence length="211" mass="23944">MNSLLSVVRLLVVLAVINFASIAILVILKFNEWDIAATVVTCTFSIAIIGTELGKRGGYNLLRWFRCLLAAGIIIGGISGFFWFFHLIHKLGHYQGDLQDTLWTSVTIIVTFIISVYLVVTCYKTSTSNKKLSDPEKRLQILAKLENSEENSKPDENNEDSDFEVENNTADIYSINSEQKEESEEPNGESEMDVDHKDNCHFYIEKELERL</sequence>
<proteinExistence type="predicted"/>
<keyword evidence="2" id="KW-1133">Transmembrane helix</keyword>
<feature type="transmembrane region" description="Helical" evidence="2">
    <location>
        <begin position="7"/>
        <end position="27"/>
    </location>
</feature>
<accession>A0AAN7SNX1</accession>
<evidence type="ECO:0000313" key="4">
    <source>
        <dbReference type="Proteomes" id="UP001353858"/>
    </source>
</evidence>
<name>A0AAN7SNX1_9COLE</name>
<keyword evidence="2" id="KW-0472">Membrane</keyword>
<keyword evidence="2" id="KW-0812">Transmembrane</keyword>
<dbReference type="EMBL" id="JARPUR010000006">
    <property type="protein sequence ID" value="KAK4874545.1"/>
    <property type="molecule type" value="Genomic_DNA"/>
</dbReference>
<dbReference type="AlphaFoldDB" id="A0AAN7SNX1"/>
<feature type="compositionally biased region" description="Acidic residues" evidence="1">
    <location>
        <begin position="181"/>
        <end position="192"/>
    </location>
</feature>
<feature type="compositionally biased region" description="Basic and acidic residues" evidence="1">
    <location>
        <begin position="146"/>
        <end position="156"/>
    </location>
</feature>
<evidence type="ECO:0000313" key="3">
    <source>
        <dbReference type="EMBL" id="KAK4874545.1"/>
    </source>
</evidence>
<organism evidence="3 4">
    <name type="scientific">Aquatica leii</name>
    <dbReference type="NCBI Taxonomy" id="1421715"/>
    <lineage>
        <taxon>Eukaryota</taxon>
        <taxon>Metazoa</taxon>
        <taxon>Ecdysozoa</taxon>
        <taxon>Arthropoda</taxon>
        <taxon>Hexapoda</taxon>
        <taxon>Insecta</taxon>
        <taxon>Pterygota</taxon>
        <taxon>Neoptera</taxon>
        <taxon>Endopterygota</taxon>
        <taxon>Coleoptera</taxon>
        <taxon>Polyphaga</taxon>
        <taxon>Elateriformia</taxon>
        <taxon>Elateroidea</taxon>
        <taxon>Lampyridae</taxon>
        <taxon>Luciolinae</taxon>
        <taxon>Aquatica</taxon>
    </lineage>
</organism>
<dbReference type="Proteomes" id="UP001353858">
    <property type="component" value="Unassembled WGS sequence"/>
</dbReference>
<protein>
    <recommendedName>
        <fullName evidence="5">Transmembrane protein</fullName>
    </recommendedName>
</protein>